<dbReference type="eggNOG" id="ENOG5030K0Q">
    <property type="taxonomic scope" value="Bacteria"/>
</dbReference>
<name>G5SSA1_9BACT</name>
<accession>G5SSA1</accession>
<evidence type="ECO:0000313" key="1">
    <source>
        <dbReference type="EMBL" id="EHG99819.1"/>
    </source>
</evidence>
<protein>
    <submittedName>
        <fullName evidence="1">Transcriptional regulator, MerR family</fullName>
    </submittedName>
</protein>
<evidence type="ECO:0000313" key="2">
    <source>
        <dbReference type="Proteomes" id="UP000003598"/>
    </source>
</evidence>
<sequence length="96" mass="10795">MNIQELIANGQNVTISVTPADLKEFALTVAEEVKSLLAKEGKPDKRLTPKEAAQQLGVTLSTLWRWDKESYLSPAGRIGRKPYYLQARLIQSNKRI</sequence>
<dbReference type="Proteomes" id="UP000003598">
    <property type="component" value="Unassembled WGS sequence"/>
</dbReference>
<proteinExistence type="predicted"/>
<dbReference type="SUPFAM" id="SSF46955">
    <property type="entry name" value="Putative DNA-binding domain"/>
    <property type="match status" value="1"/>
</dbReference>
<dbReference type="RefSeq" id="WP_008620638.1">
    <property type="nucleotide sequence ID" value="NZ_JH376604.1"/>
</dbReference>
<dbReference type="AlphaFoldDB" id="G5SSA1"/>
<dbReference type="InterPro" id="IPR009061">
    <property type="entry name" value="DNA-bd_dom_put_sf"/>
</dbReference>
<dbReference type="OrthoDB" id="1263240at2"/>
<dbReference type="EMBL" id="AFFY01000032">
    <property type="protein sequence ID" value="EHG99819.1"/>
    <property type="molecule type" value="Genomic_DNA"/>
</dbReference>
<gene>
    <name evidence="1" type="ORF">HMPREF9441_02251</name>
</gene>
<organism evidence="1 2">
    <name type="scientific">Paraprevotella clara YIT 11840</name>
    <dbReference type="NCBI Taxonomy" id="762968"/>
    <lineage>
        <taxon>Bacteria</taxon>
        <taxon>Pseudomonadati</taxon>
        <taxon>Bacteroidota</taxon>
        <taxon>Bacteroidia</taxon>
        <taxon>Bacteroidales</taxon>
        <taxon>Prevotellaceae</taxon>
        <taxon>Paraprevotella</taxon>
    </lineage>
</organism>
<dbReference type="GeneID" id="93557679"/>
<dbReference type="PATRIC" id="fig|762968.3.peg.2006"/>
<keyword evidence="2" id="KW-1185">Reference proteome</keyword>
<dbReference type="HOGENOM" id="CLU_149148_0_0_10"/>
<dbReference type="STRING" id="762968.HMPREF9441_02251"/>
<comment type="caution">
    <text evidence="1">The sequence shown here is derived from an EMBL/GenBank/DDBJ whole genome shotgun (WGS) entry which is preliminary data.</text>
</comment>
<reference evidence="1 2" key="1">
    <citation type="submission" date="2011-03" db="EMBL/GenBank/DDBJ databases">
        <authorList>
            <person name="Weinstock G."/>
            <person name="Sodergren E."/>
            <person name="Clifton S."/>
            <person name="Fulton L."/>
            <person name="Fulton B."/>
            <person name="Courtney L."/>
            <person name="Fronick C."/>
            <person name="Harrison M."/>
            <person name="Strong C."/>
            <person name="Farmer C."/>
            <person name="Delahaunty K."/>
            <person name="Markovic C."/>
            <person name="Hall O."/>
            <person name="Minx P."/>
            <person name="Tomlinson C."/>
            <person name="Mitreva M."/>
            <person name="Hou S."/>
            <person name="Chen J."/>
            <person name="Wollam A."/>
            <person name="Pepin K.H."/>
            <person name="Johnson M."/>
            <person name="Bhonagiri V."/>
            <person name="Zhang X."/>
            <person name="Suruliraj S."/>
            <person name="Warren W."/>
            <person name="Chinwalla A."/>
            <person name="Mardis E.R."/>
            <person name="Wilson R.K."/>
        </authorList>
    </citation>
    <scope>NUCLEOTIDE SEQUENCE [LARGE SCALE GENOMIC DNA]</scope>
    <source>
        <strain evidence="1 2">YIT 11840</strain>
    </source>
</reference>